<evidence type="ECO:0000313" key="3">
    <source>
        <dbReference type="EMBL" id="EFP09846.1"/>
    </source>
</evidence>
<name>E3MUV3_CAERE</name>
<evidence type="ECO:0008006" key="5">
    <source>
        <dbReference type="Google" id="ProtNLM"/>
    </source>
</evidence>
<keyword evidence="1" id="KW-0175">Coiled coil</keyword>
<dbReference type="OrthoDB" id="5872610at2759"/>
<dbReference type="eggNOG" id="ENOG502QRBM">
    <property type="taxonomic scope" value="Eukaryota"/>
</dbReference>
<evidence type="ECO:0000256" key="1">
    <source>
        <dbReference type="SAM" id="Coils"/>
    </source>
</evidence>
<feature type="coiled-coil region" evidence="1">
    <location>
        <begin position="726"/>
        <end position="753"/>
    </location>
</feature>
<organism evidence="4">
    <name type="scientific">Caenorhabditis remanei</name>
    <name type="common">Caenorhabditis vulgaris</name>
    <dbReference type="NCBI Taxonomy" id="31234"/>
    <lineage>
        <taxon>Eukaryota</taxon>
        <taxon>Metazoa</taxon>
        <taxon>Ecdysozoa</taxon>
        <taxon>Nematoda</taxon>
        <taxon>Chromadorea</taxon>
        <taxon>Rhabditida</taxon>
        <taxon>Rhabditina</taxon>
        <taxon>Rhabditomorpha</taxon>
        <taxon>Rhabditoidea</taxon>
        <taxon>Rhabditidae</taxon>
        <taxon>Peloderinae</taxon>
        <taxon>Caenorhabditis</taxon>
    </lineage>
</organism>
<dbReference type="RefSeq" id="XP_003100088.2">
    <property type="nucleotide sequence ID" value="XM_003100040.2"/>
</dbReference>
<dbReference type="HOGENOM" id="CLU_015719_2_0_1"/>
<gene>
    <name evidence="3" type="ORF">CRE_21421</name>
</gene>
<dbReference type="KEGG" id="crq:GCK72_017394"/>
<dbReference type="AlphaFoldDB" id="E3MUV3"/>
<protein>
    <recommendedName>
        <fullName evidence="5">Zinc finger PHD-type domain-containing protein</fullName>
    </recommendedName>
</protein>
<evidence type="ECO:0000313" key="4">
    <source>
        <dbReference type="Proteomes" id="UP000008281"/>
    </source>
</evidence>
<dbReference type="GeneID" id="9826384"/>
<dbReference type="InParanoid" id="E3MUV3"/>
<dbReference type="Proteomes" id="UP000008281">
    <property type="component" value="Unassembled WGS sequence"/>
</dbReference>
<dbReference type="InterPro" id="IPR009689">
    <property type="entry name" value="DUF1280"/>
</dbReference>
<dbReference type="Pfam" id="PF06918">
    <property type="entry name" value="DUF1280"/>
    <property type="match status" value="1"/>
</dbReference>
<dbReference type="PANTHER" id="PTHR31424:SF3">
    <property type="entry name" value="RING-TYPE DOMAIN-CONTAINING PROTEIN"/>
    <property type="match status" value="1"/>
</dbReference>
<sequence>MGKIANETTIANEKIANETNIANDPVIANETNIASDQIANDSKANEYLPEIWECAEELKIKKNASILLENQATSLKRSNLELKDRADSLHKQLSDTISRKSGDIMGAMIAQKRGCDVQHDRQVKTLKRTIQEMTMSSPSHGAKLKPYKDLKSPDSKKARLKSVLSYLKREIGEDGFDGFVTDFVNYVAADPEYSFKLKLSDMDSFISTVKWKLSDGTLRDMKAFLREKLGFDIFSSRQKIHNLRKMHSGLEDYKIRVETVLKKSAGRDVEQESYVIEVKDLQSLISKRIQRLHDNGRLSFREGSSDIILGIGGDKGAAHTKLVVVFGNVDKPNDPHGILLVGLYEGQDDYGTLKEKMALVFKQLNDLEHVTYNETGKKITRSVVKLAIGDCKFLSAITGHSGQSCATPCFLCDKRWTSHGAKAQLVAQFNFFLAGSPYDPSALKEPLFHAKKGTIGVPGVHTILGIAQTYGLDWMFALCNKIDAKDPTLPENLREQRKVLKSLEEEEVHYETRYNSLKSTHNIVEHMLSVAENYDESVDDVDTNKSCGSSFCFVATSDDSKICDSDVFDCSNCSKTVHNICSFIFTSTQDHQQDICCLECRKKNSNMSLQTRVAILEKIERNFRKKMENDKECLENVVSEKKILDEKMKLYNGETRKKLEAVLKSIGCDMRAWYQQLTGNQVRNFLRPASIKKCFAIFPPNSSDNLYAMESFLMNLGKLMSSANNKVKTDEEIDDLEKVVEELVEDLKQAQPRATVTPKMHLLTCHLIPFLREHRTWGSITEQGIEHLHAVINSLHVRFASVLDTEMKATLIVKALSNYNFIFDVGASWFKAA</sequence>
<feature type="region of interest" description="Disordered" evidence="2">
    <location>
        <begin position="134"/>
        <end position="153"/>
    </location>
</feature>
<dbReference type="EMBL" id="DS268480">
    <property type="protein sequence ID" value="EFP09846.1"/>
    <property type="molecule type" value="Genomic_DNA"/>
</dbReference>
<dbReference type="PANTHER" id="PTHR31424">
    <property type="entry name" value="PROTEIN CBG23806"/>
    <property type="match status" value="1"/>
</dbReference>
<proteinExistence type="predicted"/>
<keyword evidence="4" id="KW-1185">Reference proteome</keyword>
<feature type="coiled-coil region" evidence="1">
    <location>
        <begin position="493"/>
        <end position="520"/>
    </location>
</feature>
<evidence type="ECO:0000256" key="2">
    <source>
        <dbReference type="SAM" id="MobiDB-lite"/>
    </source>
</evidence>
<dbReference type="OMA" id="TATWATH"/>
<reference evidence="3" key="1">
    <citation type="submission" date="2007-07" db="EMBL/GenBank/DDBJ databases">
        <title>PCAP assembly of the Caenorhabditis remanei genome.</title>
        <authorList>
            <consortium name="The Caenorhabditis remanei Sequencing Consortium"/>
            <person name="Wilson R.K."/>
        </authorList>
    </citation>
    <scope>NUCLEOTIDE SEQUENCE [LARGE SCALE GENOMIC DNA]</scope>
    <source>
        <strain evidence="3">PB4641</strain>
    </source>
</reference>
<dbReference type="CTD" id="9826384"/>
<accession>E3MUV3</accession>